<comment type="caution">
    <text evidence="2">The sequence shown here is derived from an EMBL/GenBank/DDBJ whole genome shotgun (WGS) entry which is preliminary data.</text>
</comment>
<evidence type="ECO:0000259" key="1">
    <source>
        <dbReference type="Pfam" id="PF13470"/>
    </source>
</evidence>
<gene>
    <name evidence="2" type="ORF">GM51_19165</name>
</gene>
<protein>
    <recommendedName>
        <fullName evidence="1">PIN domain-containing protein</fullName>
    </recommendedName>
</protein>
<dbReference type="EMBL" id="JNSL01000177">
    <property type="protein sequence ID" value="KGA13677.1"/>
    <property type="molecule type" value="Genomic_DNA"/>
</dbReference>
<dbReference type="InterPro" id="IPR002716">
    <property type="entry name" value="PIN_dom"/>
</dbReference>
<sequence>MSSGRLRVVFDINVYVDAITHSDSTFPFLSSVPPKTSNAAADCLSLALDDEDFHLYISPHILLNTTKVLRDEMKIDAKRVGAILTGFAEIVHCTGGSIVEPKRANHDQKDFEDNLILDLVRQTESLILVTSDKELLEQNPWNGRLILKPRQFVEQIVRSRSKRS</sequence>
<proteinExistence type="predicted"/>
<evidence type="ECO:0000313" key="2">
    <source>
        <dbReference type="EMBL" id="KGA13677.1"/>
    </source>
</evidence>
<organism evidence="2">
    <name type="scientific">freshwater metagenome</name>
    <dbReference type="NCBI Taxonomy" id="449393"/>
    <lineage>
        <taxon>unclassified sequences</taxon>
        <taxon>metagenomes</taxon>
        <taxon>ecological metagenomes</taxon>
    </lineage>
</organism>
<reference evidence="2" key="1">
    <citation type="submission" date="2014-06" db="EMBL/GenBank/DDBJ databases">
        <title>Key roles for freshwater Actinobacteria revealed by deep metagenomic sequencing.</title>
        <authorList>
            <person name="Ghai R."/>
            <person name="Mizuno C.M."/>
            <person name="Picazo A."/>
            <person name="Camacho A."/>
            <person name="Rodriguez-Valera F."/>
        </authorList>
    </citation>
    <scope>NUCLEOTIDE SEQUENCE</scope>
</reference>
<dbReference type="Pfam" id="PF13470">
    <property type="entry name" value="PIN_3"/>
    <property type="match status" value="1"/>
</dbReference>
<feature type="domain" description="PIN" evidence="1">
    <location>
        <begin position="7"/>
        <end position="133"/>
    </location>
</feature>
<accession>A0A094PRF3</accession>
<name>A0A094PRF3_9ZZZZ</name>
<dbReference type="AlphaFoldDB" id="A0A094PRF3"/>